<keyword evidence="3" id="KW-0560">Oxidoreductase</keyword>
<reference evidence="6" key="1">
    <citation type="submission" date="2023-02" db="EMBL/GenBank/DDBJ databases">
        <title>Colletotrichum kahawae CIFC_Que2 genome sequencing and assembly.</title>
        <authorList>
            <person name="Baroncelli R."/>
        </authorList>
    </citation>
    <scope>NUCLEOTIDE SEQUENCE</scope>
    <source>
        <strain evidence="6">CIFC_Que2</strain>
    </source>
</reference>
<dbReference type="GO" id="GO:0019433">
    <property type="term" value="P:triglyceride catabolic process"/>
    <property type="evidence" value="ECO:0007669"/>
    <property type="project" value="TreeGrafter"/>
</dbReference>
<proteinExistence type="inferred from homology"/>
<evidence type="ECO:0000256" key="1">
    <source>
        <dbReference type="ARBA" id="ARBA00006484"/>
    </source>
</evidence>
<dbReference type="Pfam" id="PF00106">
    <property type="entry name" value="adh_short"/>
    <property type="match status" value="1"/>
</dbReference>
<dbReference type="Gene3D" id="3.40.50.720">
    <property type="entry name" value="NAD(P)-binding Rossmann-like Domain"/>
    <property type="match status" value="1"/>
</dbReference>
<comment type="caution">
    <text evidence="6">The sequence shown here is derived from an EMBL/GenBank/DDBJ whole genome shotgun (WGS) entry which is preliminary data.</text>
</comment>
<accession>A0AAD9XYK4</accession>
<dbReference type="PANTHER" id="PTHR44169:SF15">
    <property type="entry name" value="CHAIN DEHYDROGENASE_REDUCTASE (AYR1), PUTATIVE (AFU_ORTHOLOGUE AFUA_4G04530)-RELATED"/>
    <property type="match status" value="1"/>
</dbReference>
<feature type="transmembrane region" description="Helical" evidence="5">
    <location>
        <begin position="252"/>
        <end position="272"/>
    </location>
</feature>
<evidence type="ECO:0000256" key="5">
    <source>
        <dbReference type="SAM" id="Phobius"/>
    </source>
</evidence>
<evidence type="ECO:0000313" key="6">
    <source>
        <dbReference type="EMBL" id="KAK2730614.1"/>
    </source>
</evidence>
<dbReference type="EMBL" id="VYYT01000665">
    <property type="protein sequence ID" value="KAK2730614.1"/>
    <property type="molecule type" value="Genomic_DNA"/>
</dbReference>
<dbReference type="GO" id="GO:0005783">
    <property type="term" value="C:endoplasmic reticulum"/>
    <property type="evidence" value="ECO:0007669"/>
    <property type="project" value="TreeGrafter"/>
</dbReference>
<evidence type="ECO:0000256" key="3">
    <source>
        <dbReference type="ARBA" id="ARBA00023002"/>
    </source>
</evidence>
<dbReference type="AlphaFoldDB" id="A0AAD9XYK4"/>
<keyword evidence="5" id="KW-1133">Transmembrane helix</keyword>
<dbReference type="PANTHER" id="PTHR44169">
    <property type="entry name" value="NADPH-DEPENDENT 1-ACYLDIHYDROXYACETONE PHOSPHATE REDUCTASE"/>
    <property type="match status" value="1"/>
</dbReference>
<dbReference type="GO" id="GO:0000140">
    <property type="term" value="F:acylglycerone-phosphate reductase (NADP+) activity"/>
    <property type="evidence" value="ECO:0007669"/>
    <property type="project" value="TreeGrafter"/>
</dbReference>
<dbReference type="PROSITE" id="PS00061">
    <property type="entry name" value="ADH_SHORT"/>
    <property type="match status" value="1"/>
</dbReference>
<keyword evidence="5" id="KW-0812">Transmembrane</keyword>
<gene>
    <name evidence="6" type="ORF">CKAH01_02442</name>
</gene>
<keyword evidence="5" id="KW-0472">Membrane</keyword>
<dbReference type="SUPFAM" id="SSF51735">
    <property type="entry name" value="NAD(P)-binding Rossmann-fold domains"/>
    <property type="match status" value="1"/>
</dbReference>
<keyword evidence="2" id="KW-0521">NADP</keyword>
<evidence type="ECO:0000256" key="2">
    <source>
        <dbReference type="ARBA" id="ARBA00022857"/>
    </source>
</evidence>
<organism evidence="6 7">
    <name type="scientific">Colletotrichum kahawae</name>
    <name type="common">Coffee berry disease fungus</name>
    <dbReference type="NCBI Taxonomy" id="34407"/>
    <lineage>
        <taxon>Eukaryota</taxon>
        <taxon>Fungi</taxon>
        <taxon>Dikarya</taxon>
        <taxon>Ascomycota</taxon>
        <taxon>Pezizomycotina</taxon>
        <taxon>Sordariomycetes</taxon>
        <taxon>Hypocreomycetidae</taxon>
        <taxon>Glomerellales</taxon>
        <taxon>Glomerellaceae</taxon>
        <taxon>Colletotrichum</taxon>
        <taxon>Colletotrichum gloeosporioides species complex</taxon>
    </lineage>
</organism>
<name>A0AAD9XYK4_COLKA</name>
<dbReference type="GO" id="GO:0004806">
    <property type="term" value="F:triacylglycerol lipase activity"/>
    <property type="evidence" value="ECO:0007669"/>
    <property type="project" value="TreeGrafter"/>
</dbReference>
<evidence type="ECO:0000313" key="7">
    <source>
        <dbReference type="Proteomes" id="UP001281614"/>
    </source>
</evidence>
<dbReference type="InterPro" id="IPR002347">
    <property type="entry name" value="SDR_fam"/>
</dbReference>
<evidence type="ECO:0000256" key="4">
    <source>
        <dbReference type="RuleBase" id="RU000363"/>
    </source>
</evidence>
<dbReference type="GO" id="GO:0006654">
    <property type="term" value="P:phosphatidic acid biosynthetic process"/>
    <property type="evidence" value="ECO:0007669"/>
    <property type="project" value="TreeGrafter"/>
</dbReference>
<dbReference type="InterPro" id="IPR036291">
    <property type="entry name" value="NAD(P)-bd_dom_sf"/>
</dbReference>
<dbReference type="PRINTS" id="PR00080">
    <property type="entry name" value="SDRFAMILY"/>
</dbReference>
<keyword evidence="7" id="KW-1185">Reference proteome</keyword>
<dbReference type="PRINTS" id="PR00081">
    <property type="entry name" value="GDHRDH"/>
</dbReference>
<dbReference type="Proteomes" id="UP001281614">
    <property type="component" value="Unassembled WGS sequence"/>
</dbReference>
<comment type="similarity">
    <text evidence="1 4">Belongs to the short-chain dehydrogenases/reductases (SDR) family.</text>
</comment>
<dbReference type="GO" id="GO:0005811">
    <property type="term" value="C:lipid droplet"/>
    <property type="evidence" value="ECO:0007669"/>
    <property type="project" value="TreeGrafter"/>
</dbReference>
<sequence>MSTPAPRPVVLITGCSSGIGESLALSFASRNFTVVATARHPSSLAHLTKRHDNIIPLPLDLGGAAALAGLDAFRDAVLARTGGRLDVLVNNAGTHYAATALELDVAEAEKVFAVNVLAVMRLCQLFLPHLCESPRGRIVQIGSVTRDVPVAWQCVYNASKAALSQYTKTLRLEVQPFGVEVVEVVTGFVRSNLLHHGLDAPKDSPYLAIKKDVERIKFEGNQTGMPARAYAESVVEQLLRKRKRDEIWEGKLAWILNLIVIFSPLWFLNWFFSRQFKLNRLGRTRK</sequence>
<dbReference type="InterPro" id="IPR020904">
    <property type="entry name" value="Sc_DH/Rdtase_CS"/>
</dbReference>
<protein>
    <submittedName>
        <fullName evidence="6">NADPH-dependent 1-acyldihydroxyacetone phosphate reductase 1</fullName>
    </submittedName>
</protein>